<keyword evidence="6 7" id="KW-0472">Membrane</keyword>
<dbReference type="RefSeq" id="WP_379014419.1">
    <property type="nucleotide sequence ID" value="NZ_JBHSDC010000022.1"/>
</dbReference>
<keyword evidence="10" id="KW-1185">Reference proteome</keyword>
<dbReference type="InterPro" id="IPR035906">
    <property type="entry name" value="MetI-like_sf"/>
</dbReference>
<evidence type="ECO:0000256" key="5">
    <source>
        <dbReference type="ARBA" id="ARBA00022989"/>
    </source>
</evidence>
<keyword evidence="4 7" id="KW-0812">Transmembrane</keyword>
<reference evidence="10" key="1">
    <citation type="journal article" date="2019" name="Int. J. Syst. Evol. Microbiol.">
        <title>The Global Catalogue of Microorganisms (GCM) 10K type strain sequencing project: providing services to taxonomists for standard genome sequencing and annotation.</title>
        <authorList>
            <consortium name="The Broad Institute Genomics Platform"/>
            <consortium name="The Broad Institute Genome Sequencing Center for Infectious Disease"/>
            <person name="Wu L."/>
            <person name="Ma J."/>
        </authorList>
    </citation>
    <scope>NUCLEOTIDE SEQUENCE [LARGE SCALE GENOMIC DNA]</scope>
    <source>
        <strain evidence="10">CECT 8010</strain>
    </source>
</reference>
<feature type="transmembrane region" description="Helical" evidence="7">
    <location>
        <begin position="20"/>
        <end position="43"/>
    </location>
</feature>
<evidence type="ECO:0000256" key="1">
    <source>
        <dbReference type="ARBA" id="ARBA00004651"/>
    </source>
</evidence>
<comment type="similarity">
    <text evidence="7">Belongs to the binding-protein-dependent transport system permease family.</text>
</comment>
<evidence type="ECO:0000256" key="3">
    <source>
        <dbReference type="ARBA" id="ARBA00022475"/>
    </source>
</evidence>
<keyword evidence="5 7" id="KW-1133">Transmembrane helix</keyword>
<gene>
    <name evidence="9" type="primary">phnE</name>
    <name evidence="9" type="ORF">ACFOW1_11535</name>
</gene>
<evidence type="ECO:0000256" key="2">
    <source>
        <dbReference type="ARBA" id="ARBA00022448"/>
    </source>
</evidence>
<dbReference type="InterPro" id="IPR000515">
    <property type="entry name" value="MetI-like"/>
</dbReference>
<feature type="transmembrane region" description="Helical" evidence="7">
    <location>
        <begin position="114"/>
        <end position="137"/>
    </location>
</feature>
<evidence type="ECO:0000256" key="4">
    <source>
        <dbReference type="ARBA" id="ARBA00022692"/>
    </source>
</evidence>
<feature type="domain" description="ABC transmembrane type-1" evidence="8">
    <location>
        <begin position="76"/>
        <end position="259"/>
    </location>
</feature>
<dbReference type="PANTHER" id="PTHR30043:SF1">
    <property type="entry name" value="ABC TRANSPORT SYSTEM PERMEASE PROTEIN P69"/>
    <property type="match status" value="1"/>
</dbReference>
<feature type="transmembrane region" description="Helical" evidence="7">
    <location>
        <begin position="76"/>
        <end position="102"/>
    </location>
</feature>
<keyword evidence="2 7" id="KW-0813">Transport</keyword>
<dbReference type="Gene3D" id="1.10.3720.10">
    <property type="entry name" value="MetI-like"/>
    <property type="match status" value="1"/>
</dbReference>
<keyword evidence="3" id="KW-1003">Cell membrane</keyword>
<name>A0ABV8PWN3_9BACT</name>
<evidence type="ECO:0000313" key="10">
    <source>
        <dbReference type="Proteomes" id="UP001595906"/>
    </source>
</evidence>
<feature type="transmembrane region" description="Helical" evidence="7">
    <location>
        <begin position="211"/>
        <end position="230"/>
    </location>
</feature>
<sequence length="269" mass="29928">MGNKQLVNYQLPSKKFTNKLILNGIIFASISAICYYLNFYPWIIFSEFHFLKDLIGEMFPPSLTIFWDNSAIFTSILQTLAMAFLGTFFGCGIGTFLAFISANNVMPNKYIRNIIKFILTVIRVIPSLVVILIFVITVGPGSFAGLLTLFVITIGTFGKLLTEVLENSDLKPSEAIFSVGATNLQVIRFSIIPQILPAFITNFLYSFDLNMRVSIGLGIFGGGGIGYKLYLAMRVLHYKDALALIACIVLMVLIIESVSNFLRLKIVEN</sequence>
<evidence type="ECO:0000259" key="8">
    <source>
        <dbReference type="PROSITE" id="PS50928"/>
    </source>
</evidence>
<comment type="caution">
    <text evidence="9">The sequence shown here is derived from an EMBL/GenBank/DDBJ whole genome shotgun (WGS) entry which is preliminary data.</text>
</comment>
<dbReference type="Proteomes" id="UP001595906">
    <property type="component" value="Unassembled WGS sequence"/>
</dbReference>
<feature type="transmembrane region" description="Helical" evidence="7">
    <location>
        <begin position="242"/>
        <end position="262"/>
    </location>
</feature>
<dbReference type="InterPro" id="IPR005769">
    <property type="entry name" value="PhnE/PtxC"/>
</dbReference>
<proteinExistence type="inferred from homology"/>
<dbReference type="EMBL" id="JBHSDC010000022">
    <property type="protein sequence ID" value="MFC4232528.1"/>
    <property type="molecule type" value="Genomic_DNA"/>
</dbReference>
<evidence type="ECO:0000256" key="7">
    <source>
        <dbReference type="RuleBase" id="RU363032"/>
    </source>
</evidence>
<dbReference type="PANTHER" id="PTHR30043">
    <property type="entry name" value="PHOSPHONATES TRANSPORT SYSTEM PERMEASE PROTEIN"/>
    <property type="match status" value="1"/>
</dbReference>
<dbReference type="Pfam" id="PF00528">
    <property type="entry name" value="BPD_transp_1"/>
    <property type="match status" value="1"/>
</dbReference>
<accession>A0ABV8PWN3</accession>
<dbReference type="PROSITE" id="PS50928">
    <property type="entry name" value="ABC_TM1"/>
    <property type="match status" value="1"/>
</dbReference>
<dbReference type="NCBIfam" id="TIGR01097">
    <property type="entry name" value="PhnE"/>
    <property type="match status" value="1"/>
</dbReference>
<evidence type="ECO:0000256" key="6">
    <source>
        <dbReference type="ARBA" id="ARBA00023136"/>
    </source>
</evidence>
<dbReference type="CDD" id="cd06261">
    <property type="entry name" value="TM_PBP2"/>
    <property type="match status" value="1"/>
</dbReference>
<organism evidence="9 10">
    <name type="scientific">Parasediminibacterium paludis</name>
    <dbReference type="NCBI Taxonomy" id="908966"/>
    <lineage>
        <taxon>Bacteria</taxon>
        <taxon>Pseudomonadati</taxon>
        <taxon>Bacteroidota</taxon>
        <taxon>Chitinophagia</taxon>
        <taxon>Chitinophagales</taxon>
        <taxon>Chitinophagaceae</taxon>
        <taxon>Parasediminibacterium</taxon>
    </lineage>
</organism>
<dbReference type="SUPFAM" id="SSF161098">
    <property type="entry name" value="MetI-like"/>
    <property type="match status" value="1"/>
</dbReference>
<evidence type="ECO:0000313" key="9">
    <source>
        <dbReference type="EMBL" id="MFC4232528.1"/>
    </source>
</evidence>
<protein>
    <submittedName>
        <fullName evidence="9">Phosphonate ABC transporter, permease protein PhnE</fullName>
    </submittedName>
</protein>
<comment type="subcellular location">
    <subcellularLocation>
        <location evidence="1 7">Cell membrane</location>
        <topology evidence="1 7">Multi-pass membrane protein</topology>
    </subcellularLocation>
</comment>
<feature type="transmembrane region" description="Helical" evidence="7">
    <location>
        <begin position="186"/>
        <end position="205"/>
    </location>
</feature>